<dbReference type="GO" id="GO:1901135">
    <property type="term" value="P:carbohydrate derivative metabolic process"/>
    <property type="evidence" value="ECO:0007669"/>
    <property type="project" value="UniProtKB-ARBA"/>
</dbReference>
<comment type="caution">
    <text evidence="2">The sequence shown here is derived from an EMBL/GenBank/DDBJ whole genome shotgun (WGS) entry which is preliminary data.</text>
</comment>
<name>A0A9Q3W7U7_9GAMM</name>
<dbReference type="Pfam" id="PF00534">
    <property type="entry name" value="Glycos_transf_1"/>
    <property type="match status" value="1"/>
</dbReference>
<dbReference type="CDD" id="cd03801">
    <property type="entry name" value="GT4_PimA-like"/>
    <property type="match status" value="1"/>
</dbReference>
<sequence>MKLAFLLFEYSPYGGLQRDFLRVARAALVRGHRVQAVVSRWEGARPTGLEIVELSVQAASNHARMRRFAEAVAGALSAFGPDQVLGFNRLPGLDAYFASDSCFAEQLTAKPSLVRALPRYRTYLKLEQAALSRAYCFFLNDRQKDEYLRHYRLAGDRYEVLPPGIEKDRRRADNATALRADTRRELGLAEHHKVVLFLGSGFRVKGLDRALTAFAGLPRDRAGNTRLLIVGNDDAEPYLKGLNEDQRQRVHVLGPRDDVPALLQAADLLLHPAYRESAGLVLLEAAAAGLPVLTTDTCGFARYVSEAGAGEVISSPFQQVSLNRLLIEMVDAVPGSWSAKGIAFGRQEWLYRLPERVVDRLETLQDSQ</sequence>
<organism evidence="2 3">
    <name type="scientific">Alloalcanivorax xenomutans</name>
    <dbReference type="NCBI Taxonomy" id="1094342"/>
    <lineage>
        <taxon>Bacteria</taxon>
        <taxon>Pseudomonadati</taxon>
        <taxon>Pseudomonadota</taxon>
        <taxon>Gammaproteobacteria</taxon>
        <taxon>Oceanospirillales</taxon>
        <taxon>Alcanivoracaceae</taxon>
        <taxon>Alloalcanivorax</taxon>
    </lineage>
</organism>
<dbReference type="SUPFAM" id="SSF53756">
    <property type="entry name" value="UDP-Glycosyltransferase/glycogen phosphorylase"/>
    <property type="match status" value="1"/>
</dbReference>
<dbReference type="Proteomes" id="UP001107961">
    <property type="component" value="Unassembled WGS sequence"/>
</dbReference>
<accession>A0A9Q3W7U7</accession>
<evidence type="ECO:0000313" key="2">
    <source>
        <dbReference type="EMBL" id="MCE7509427.1"/>
    </source>
</evidence>
<dbReference type="PANTHER" id="PTHR12526">
    <property type="entry name" value="GLYCOSYLTRANSFERASE"/>
    <property type="match status" value="1"/>
</dbReference>
<keyword evidence="3" id="KW-1185">Reference proteome</keyword>
<dbReference type="Gene3D" id="3.40.50.2000">
    <property type="entry name" value="Glycogen Phosphorylase B"/>
    <property type="match status" value="2"/>
</dbReference>
<dbReference type="GO" id="GO:0016757">
    <property type="term" value="F:glycosyltransferase activity"/>
    <property type="evidence" value="ECO:0007669"/>
    <property type="project" value="InterPro"/>
</dbReference>
<proteinExistence type="predicted"/>
<protein>
    <submittedName>
        <fullName evidence="2">Glycosyltransferase family 4 protein</fullName>
    </submittedName>
</protein>
<evidence type="ECO:0000313" key="3">
    <source>
        <dbReference type="Proteomes" id="UP001107961"/>
    </source>
</evidence>
<feature type="domain" description="Glycosyl transferase family 1" evidence="1">
    <location>
        <begin position="181"/>
        <end position="329"/>
    </location>
</feature>
<dbReference type="AlphaFoldDB" id="A0A9Q3W7U7"/>
<dbReference type="PANTHER" id="PTHR12526:SF641">
    <property type="entry name" value="LIPOPOLYSACCHARIDE CORE BIOSYNTHESIS PROTEIN RFAG"/>
    <property type="match status" value="1"/>
</dbReference>
<reference evidence="2" key="1">
    <citation type="submission" date="2022-01" db="EMBL/GenBank/DDBJ databases">
        <authorList>
            <person name="Karlyshev A.V."/>
            <person name="Jaspars M."/>
        </authorList>
    </citation>
    <scope>NUCLEOTIDE SEQUENCE</scope>
    <source>
        <strain evidence="2">AGSA3-2</strain>
    </source>
</reference>
<dbReference type="EMBL" id="JAJVKT010000014">
    <property type="protein sequence ID" value="MCE7509427.1"/>
    <property type="molecule type" value="Genomic_DNA"/>
</dbReference>
<dbReference type="KEGG" id="axe:P40_03010"/>
<gene>
    <name evidence="2" type="ORF">LZG35_12320</name>
</gene>
<dbReference type="InterPro" id="IPR001296">
    <property type="entry name" value="Glyco_trans_1"/>
</dbReference>
<evidence type="ECO:0000259" key="1">
    <source>
        <dbReference type="Pfam" id="PF00534"/>
    </source>
</evidence>
<dbReference type="RefSeq" id="WP_080530385.1">
    <property type="nucleotide sequence ID" value="NZ_CBDDTQ010000003.1"/>
</dbReference>